<dbReference type="InterPro" id="IPR042097">
    <property type="entry name" value="Aminopeptidase_N-like_N_sf"/>
</dbReference>
<evidence type="ECO:0000256" key="10">
    <source>
        <dbReference type="ARBA" id="ARBA00022833"/>
    </source>
</evidence>
<evidence type="ECO:0000256" key="13">
    <source>
        <dbReference type="ARBA" id="ARBA00031533"/>
    </source>
</evidence>
<dbReference type="GO" id="GO:0016285">
    <property type="term" value="F:alanyl aminopeptidase activity"/>
    <property type="evidence" value="ECO:0007669"/>
    <property type="project" value="UniProtKB-EC"/>
</dbReference>
<keyword evidence="9" id="KW-0378">Hydrolase</keyword>
<comment type="caution">
    <text evidence="18">The sequence shown here is derived from an EMBL/GenBank/DDBJ whole genome shotgun (WGS) entry which is preliminary data.</text>
</comment>
<feature type="domain" description="Peptidase M1 membrane alanine aminopeptidase" evidence="16">
    <location>
        <begin position="275"/>
        <end position="473"/>
    </location>
</feature>
<comment type="similarity">
    <text evidence="3">Belongs to the peptidase M1 family.</text>
</comment>
<accession>A0A2N6T0W1</accession>
<comment type="catalytic activity">
    <reaction evidence="1">
        <text>Release of an N-terminal amino acid, Xaa-|-Yaa- from a peptide, amide or arylamide. Xaa is preferably Ala, but may be most amino acids including Pro (slow action). When a terminal hydrophobic residue is followed by a prolyl residue, the two may be released as an intact Xaa-Pro dipeptide.</text>
        <dbReference type="EC" id="3.4.11.2"/>
    </reaction>
</comment>
<dbReference type="GO" id="GO:0005737">
    <property type="term" value="C:cytoplasm"/>
    <property type="evidence" value="ECO:0007669"/>
    <property type="project" value="UniProtKB-SubCell"/>
</dbReference>
<dbReference type="InterPro" id="IPR027268">
    <property type="entry name" value="Peptidase_M4/M1_CTD_sf"/>
</dbReference>
<evidence type="ECO:0000256" key="4">
    <source>
        <dbReference type="ARBA" id="ARBA00012564"/>
    </source>
</evidence>
<dbReference type="STRING" id="1725.WU86_09160"/>
<dbReference type="SUPFAM" id="SSF55486">
    <property type="entry name" value="Metalloproteases ('zincins'), catalytic domain"/>
    <property type="match status" value="1"/>
</dbReference>
<dbReference type="SUPFAM" id="SSF63737">
    <property type="entry name" value="Leukotriene A4 hydrolase N-terminal domain"/>
    <property type="match status" value="1"/>
</dbReference>
<dbReference type="Pfam" id="PF17900">
    <property type="entry name" value="Peptidase_M1_N"/>
    <property type="match status" value="1"/>
</dbReference>
<dbReference type="PRINTS" id="PR00756">
    <property type="entry name" value="ALADIPTASE"/>
</dbReference>
<comment type="cofactor">
    <cofactor evidence="15">
        <name>Zn(2+)</name>
        <dbReference type="ChEBI" id="CHEBI:29105"/>
    </cofactor>
    <text evidence="15">Binds 1 zinc ion per subunit.</text>
</comment>
<dbReference type="EC" id="3.4.11.2" evidence="4"/>
<evidence type="ECO:0000313" key="19">
    <source>
        <dbReference type="Proteomes" id="UP000235363"/>
    </source>
</evidence>
<reference evidence="18 19" key="1">
    <citation type="submission" date="2017-09" db="EMBL/GenBank/DDBJ databases">
        <title>Bacterial strain isolated from the female urinary microbiota.</title>
        <authorList>
            <person name="Thomas-White K."/>
            <person name="Kumar N."/>
            <person name="Forster S."/>
            <person name="Putonti C."/>
            <person name="Lawley T."/>
            <person name="Wolfe A.J."/>
        </authorList>
    </citation>
    <scope>NUCLEOTIDE SEQUENCE [LARGE SCALE GENOMIC DNA]</scope>
    <source>
        <strain evidence="18 19">UMB0908</strain>
    </source>
</reference>
<dbReference type="InterPro" id="IPR045357">
    <property type="entry name" value="Aminopeptidase_N-like_N"/>
</dbReference>
<gene>
    <name evidence="18" type="ORF">CJ204_02625</name>
</gene>
<feature type="binding site" evidence="15">
    <location>
        <position position="336"/>
    </location>
    <ligand>
        <name>Zn(2+)</name>
        <dbReference type="ChEBI" id="CHEBI:29105"/>
        <note>catalytic</note>
    </ligand>
</feature>
<feature type="binding site" evidence="15">
    <location>
        <position position="355"/>
    </location>
    <ligand>
        <name>Zn(2+)</name>
        <dbReference type="ChEBI" id="CHEBI:29105"/>
        <note>catalytic</note>
    </ligand>
</feature>
<dbReference type="Gene3D" id="2.60.40.1730">
    <property type="entry name" value="tricorn interacting facor f3 domain"/>
    <property type="match status" value="1"/>
</dbReference>
<evidence type="ECO:0000256" key="12">
    <source>
        <dbReference type="ARBA" id="ARBA00029811"/>
    </source>
</evidence>
<evidence type="ECO:0000256" key="15">
    <source>
        <dbReference type="PIRSR" id="PIRSR634015-3"/>
    </source>
</evidence>
<evidence type="ECO:0000256" key="1">
    <source>
        <dbReference type="ARBA" id="ARBA00000098"/>
    </source>
</evidence>
<dbReference type="InterPro" id="IPR014782">
    <property type="entry name" value="Peptidase_M1_dom"/>
</dbReference>
<dbReference type="Proteomes" id="UP000235363">
    <property type="component" value="Unassembled WGS sequence"/>
</dbReference>
<evidence type="ECO:0000256" key="8">
    <source>
        <dbReference type="ARBA" id="ARBA00022723"/>
    </source>
</evidence>
<organism evidence="18 19">
    <name type="scientific">Corynebacterium xerosis</name>
    <dbReference type="NCBI Taxonomy" id="1725"/>
    <lineage>
        <taxon>Bacteria</taxon>
        <taxon>Bacillati</taxon>
        <taxon>Actinomycetota</taxon>
        <taxon>Actinomycetes</taxon>
        <taxon>Mycobacteriales</taxon>
        <taxon>Corynebacteriaceae</taxon>
        <taxon>Corynebacterium</taxon>
    </lineage>
</organism>
<evidence type="ECO:0000256" key="6">
    <source>
        <dbReference type="ARBA" id="ARBA00022490"/>
    </source>
</evidence>
<evidence type="ECO:0000256" key="3">
    <source>
        <dbReference type="ARBA" id="ARBA00010136"/>
    </source>
</evidence>
<comment type="subcellular location">
    <subcellularLocation>
        <location evidence="2">Cytoplasm</location>
    </subcellularLocation>
</comment>
<sequence length="490" mass="55318">MLPRRFRRPADRLARGRRKALFFARPKPGRARPFTVSGVRPTNDYTGIPFNLGFLVDHYDLDLDYRVGPNRLKATAVLHIEVNAYIEGLTLDFADVLGVDSVDADTDVRNSELGVARWRQSGRKLRVTFDRMLEPEETLNLTVRYSGNPGPVKSKWGELGWEELTNGSLIASQPIGAASWFPCDDDPETKARYDIAVTCDAPYTVVATGRPSAPQKVGGSRRRWTFTSAEPMASYLVTIQIGQYVRVELPCEVAPVVAYAPAHLVQRVKHDFRDQGKMLELYRDRFGEYPFPDYRVVIVEDNLEIPLEAQGLSIFGANHADGKDTWNRLIAHELSHQWFGNSVGLSQWRDIWLNEGFACYSEWIWAEAAGGPTAEESAREHYDELAGKPQDLRIADPGPVDMFDDRLYKRGAITVHALRLLLGDEAFFEFVRAWTTKNRHSVVDAVDFRALANRFCRERGITTSHLDAIFDAWVGRAELPPFPVDPAARP</sequence>
<keyword evidence="18" id="KW-0031">Aminopeptidase</keyword>
<name>A0A2N6T0W1_9CORY</name>
<dbReference type="InterPro" id="IPR001930">
    <property type="entry name" value="Peptidase_M1"/>
</dbReference>
<dbReference type="Pfam" id="PF01433">
    <property type="entry name" value="Peptidase_M1"/>
    <property type="match status" value="1"/>
</dbReference>
<evidence type="ECO:0000256" key="11">
    <source>
        <dbReference type="ARBA" id="ARBA00023049"/>
    </source>
</evidence>
<dbReference type="InterPro" id="IPR034015">
    <property type="entry name" value="M1_LTA4H"/>
</dbReference>
<keyword evidence="10 15" id="KW-0862">Zinc</keyword>
<evidence type="ECO:0000256" key="9">
    <source>
        <dbReference type="ARBA" id="ARBA00022801"/>
    </source>
</evidence>
<evidence type="ECO:0000313" key="18">
    <source>
        <dbReference type="EMBL" id="PMC62950.1"/>
    </source>
</evidence>
<feature type="domain" description="Aminopeptidase N-like N-terminal" evidence="17">
    <location>
        <begin position="57"/>
        <end position="236"/>
    </location>
</feature>
<dbReference type="GO" id="GO:0008237">
    <property type="term" value="F:metallopeptidase activity"/>
    <property type="evidence" value="ECO:0007669"/>
    <property type="project" value="UniProtKB-KW"/>
</dbReference>
<feature type="active site" description="Proton donor" evidence="14">
    <location>
        <position position="408"/>
    </location>
</feature>
<dbReference type="GO" id="GO:0006508">
    <property type="term" value="P:proteolysis"/>
    <property type="evidence" value="ECO:0007669"/>
    <property type="project" value="UniProtKB-KW"/>
</dbReference>
<keyword evidence="6" id="KW-0963">Cytoplasm</keyword>
<feature type="active site" description="Proton acceptor" evidence="14">
    <location>
        <position position="333"/>
    </location>
</feature>
<dbReference type="EMBL" id="PNHF01000004">
    <property type="protein sequence ID" value="PMC62950.1"/>
    <property type="molecule type" value="Genomic_DNA"/>
</dbReference>
<dbReference type="PANTHER" id="PTHR45726">
    <property type="entry name" value="LEUKOTRIENE A-4 HYDROLASE"/>
    <property type="match status" value="1"/>
</dbReference>
<proteinExistence type="inferred from homology"/>
<evidence type="ECO:0000256" key="2">
    <source>
        <dbReference type="ARBA" id="ARBA00004496"/>
    </source>
</evidence>
<feature type="binding site" evidence="15">
    <location>
        <position position="332"/>
    </location>
    <ligand>
        <name>Zn(2+)</name>
        <dbReference type="ChEBI" id="CHEBI:29105"/>
        <note>catalytic</note>
    </ligand>
</feature>
<dbReference type="AlphaFoldDB" id="A0A2N6T0W1"/>
<dbReference type="Gene3D" id="1.10.390.10">
    <property type="entry name" value="Neutral Protease Domain 2"/>
    <property type="match status" value="1"/>
</dbReference>
<protein>
    <recommendedName>
        <fullName evidence="5">Aminopeptidase N</fullName>
        <ecNumber evidence="4">3.4.11.2</ecNumber>
    </recommendedName>
    <alternativeName>
        <fullName evidence="12">Alanine aminopeptidase</fullName>
    </alternativeName>
    <alternativeName>
        <fullName evidence="13">Lysyl aminopeptidase</fullName>
    </alternativeName>
</protein>
<dbReference type="PANTHER" id="PTHR45726:SF3">
    <property type="entry name" value="LEUKOTRIENE A-4 HYDROLASE"/>
    <property type="match status" value="1"/>
</dbReference>
<evidence type="ECO:0000259" key="17">
    <source>
        <dbReference type="Pfam" id="PF17900"/>
    </source>
</evidence>
<evidence type="ECO:0000256" key="14">
    <source>
        <dbReference type="PIRSR" id="PIRSR634015-1"/>
    </source>
</evidence>
<keyword evidence="7" id="KW-0645">Protease</keyword>
<evidence type="ECO:0000256" key="7">
    <source>
        <dbReference type="ARBA" id="ARBA00022670"/>
    </source>
</evidence>
<dbReference type="CDD" id="cd09603">
    <property type="entry name" value="M1_APN_like"/>
    <property type="match status" value="1"/>
</dbReference>
<evidence type="ECO:0000256" key="5">
    <source>
        <dbReference type="ARBA" id="ARBA00015611"/>
    </source>
</evidence>
<keyword evidence="11" id="KW-0482">Metalloprotease</keyword>
<evidence type="ECO:0000259" key="16">
    <source>
        <dbReference type="Pfam" id="PF01433"/>
    </source>
</evidence>
<keyword evidence="8 15" id="KW-0479">Metal-binding</keyword>
<dbReference type="GO" id="GO:0008270">
    <property type="term" value="F:zinc ion binding"/>
    <property type="evidence" value="ECO:0007669"/>
    <property type="project" value="InterPro"/>
</dbReference>